<dbReference type="PRINTS" id="PR00420">
    <property type="entry name" value="RNGMNOXGNASE"/>
</dbReference>
<proteinExistence type="predicted"/>
<evidence type="ECO:0000256" key="2">
    <source>
        <dbReference type="ARBA" id="ARBA00022630"/>
    </source>
</evidence>
<evidence type="ECO:0000256" key="5">
    <source>
        <dbReference type="ARBA" id="ARBA00023033"/>
    </source>
</evidence>
<dbReference type="GO" id="GO:0071949">
    <property type="term" value="F:FAD binding"/>
    <property type="evidence" value="ECO:0007669"/>
    <property type="project" value="InterPro"/>
</dbReference>
<feature type="domain" description="FAD-binding" evidence="6">
    <location>
        <begin position="3"/>
        <end position="346"/>
    </location>
</feature>
<protein>
    <submittedName>
        <fullName evidence="7">Monooxygenase</fullName>
    </submittedName>
</protein>
<dbReference type="InterPro" id="IPR050493">
    <property type="entry name" value="FAD-dep_Monooxygenase_BioMet"/>
</dbReference>
<dbReference type="GO" id="GO:0004497">
    <property type="term" value="F:monooxygenase activity"/>
    <property type="evidence" value="ECO:0007669"/>
    <property type="project" value="UniProtKB-KW"/>
</dbReference>
<dbReference type="Proteomes" id="UP000197153">
    <property type="component" value="Chromosome 4"/>
</dbReference>
<keyword evidence="3" id="KW-0274">FAD</keyword>
<keyword evidence="5 7" id="KW-0503">Monooxygenase</keyword>
<keyword evidence="8" id="KW-1185">Reference proteome</keyword>
<keyword evidence="4" id="KW-0560">Oxidoreductase</keyword>
<dbReference type="SUPFAM" id="SSF54373">
    <property type="entry name" value="FAD-linked reductases, C-terminal domain"/>
    <property type="match status" value="1"/>
</dbReference>
<sequence length="395" mass="43627">MRIAIVGAGIGGLTAGLALLRRGFDVTIYEQAEELREVGAGLQISANGTRVFEALGILDRVMALSFCPVGKEIRLWNTGQTWKLFDLGPESVARYGAPYVTIHRNDLHSTLAAAVRALNPDAIQLGSRCVGVEQGQGGVVLDFAGKPPQRYELVIGADGVHSIIRQRLFGELPATFTGIVAWRGVIPMERLPGHLVRDVGTNWIGPGGHIVHYPIRRGELMNFSSVVENQDWKTESWSSPSTVEAYLADYPGWHEDVHTYIRAIPQPFRWALLSRKPLDNWTVGRVTLLGDAAHPMLPFLASGAAMAIEDAYMLARALEAYRDDHARALKVYQDARIPRTTRVVQGAAGNAERFHNPALASPAGAQAYVDREWEPERVAERYEWLFRYDVTTAPL</sequence>
<comment type="cofactor">
    <cofactor evidence="1">
        <name>FAD</name>
        <dbReference type="ChEBI" id="CHEBI:57692"/>
    </cofactor>
</comment>
<dbReference type="AlphaFoldDB" id="A0A248K211"/>
<evidence type="ECO:0000256" key="1">
    <source>
        <dbReference type="ARBA" id="ARBA00001974"/>
    </source>
</evidence>
<dbReference type="KEGG" id="nao:Y958_29005"/>
<evidence type="ECO:0000256" key="3">
    <source>
        <dbReference type="ARBA" id="ARBA00022827"/>
    </source>
</evidence>
<dbReference type="RefSeq" id="WP_088875405.1">
    <property type="nucleotide sequence ID" value="NZ_CP022113.1"/>
</dbReference>
<dbReference type="InterPro" id="IPR036188">
    <property type="entry name" value="FAD/NAD-bd_sf"/>
</dbReference>
<organism evidence="7 8">
    <name type="scientific">Nitrospirillum viridazoti CBAmc</name>
    <dbReference type="NCBI Taxonomy" id="1441467"/>
    <lineage>
        <taxon>Bacteria</taxon>
        <taxon>Pseudomonadati</taxon>
        <taxon>Pseudomonadota</taxon>
        <taxon>Alphaproteobacteria</taxon>
        <taxon>Rhodospirillales</taxon>
        <taxon>Azospirillaceae</taxon>
        <taxon>Nitrospirillum</taxon>
        <taxon>Nitrospirillum viridazoti</taxon>
    </lineage>
</organism>
<dbReference type="Gene3D" id="3.50.50.60">
    <property type="entry name" value="FAD/NAD(P)-binding domain"/>
    <property type="match status" value="1"/>
</dbReference>
<dbReference type="InterPro" id="IPR002938">
    <property type="entry name" value="FAD-bd"/>
</dbReference>
<evidence type="ECO:0000259" key="6">
    <source>
        <dbReference type="Pfam" id="PF01494"/>
    </source>
</evidence>
<keyword evidence="2" id="KW-0285">Flavoprotein</keyword>
<gene>
    <name evidence="7" type="ORF">Y958_29005</name>
</gene>
<dbReference type="PANTHER" id="PTHR13789:SF318">
    <property type="entry name" value="GERANYLGERANYL DIPHOSPHATE REDUCTASE"/>
    <property type="match status" value="1"/>
</dbReference>
<evidence type="ECO:0000313" key="7">
    <source>
        <dbReference type="EMBL" id="ASG25013.1"/>
    </source>
</evidence>
<dbReference type="PANTHER" id="PTHR13789">
    <property type="entry name" value="MONOOXYGENASE"/>
    <property type="match status" value="1"/>
</dbReference>
<evidence type="ECO:0000313" key="8">
    <source>
        <dbReference type="Proteomes" id="UP000197153"/>
    </source>
</evidence>
<dbReference type="EMBL" id="CP022113">
    <property type="protein sequence ID" value="ASG25013.1"/>
    <property type="molecule type" value="Genomic_DNA"/>
</dbReference>
<dbReference type="Pfam" id="PF01494">
    <property type="entry name" value="FAD_binding_3"/>
    <property type="match status" value="1"/>
</dbReference>
<dbReference type="SUPFAM" id="SSF51905">
    <property type="entry name" value="FAD/NAD(P)-binding domain"/>
    <property type="match status" value="1"/>
</dbReference>
<name>A0A248K211_9PROT</name>
<accession>A0A248K211</accession>
<reference evidence="7 8" key="1">
    <citation type="submission" date="2017-06" db="EMBL/GenBank/DDBJ databases">
        <title>Complete genome sequence of Nitrospirillum amazonense strain CBAmC, an endophytic nitrogen-fixing and plant growth-promoting bacterium, isolated from sugarcane.</title>
        <authorList>
            <person name="Schwab S."/>
            <person name="dos Santos Teixeira K.R."/>
            <person name="Simoes Araujo J.L."/>
            <person name="Soares Vidal M."/>
            <person name="Borges de Freitas H.R."/>
            <person name="Rivello Crivelaro A.L."/>
            <person name="Bueno de Camargo Nunes A."/>
            <person name="dos Santos C.M."/>
            <person name="Palmeira da Silva Rosa D."/>
            <person name="da Silva Padilha D."/>
            <person name="da Silva E."/>
            <person name="Araujo Terra L."/>
            <person name="Soares Mendes V."/>
            <person name="Farinelli L."/>
            <person name="Magalhaes Cruz L."/>
            <person name="Baldani J.I."/>
        </authorList>
    </citation>
    <scope>NUCLEOTIDE SEQUENCE [LARGE SCALE GENOMIC DNA]</scope>
    <source>
        <strain evidence="7 8">CBAmC</strain>
    </source>
</reference>
<evidence type="ECO:0000256" key="4">
    <source>
        <dbReference type="ARBA" id="ARBA00023002"/>
    </source>
</evidence>